<dbReference type="GO" id="GO:0004368">
    <property type="term" value="F:glycerol-3-phosphate dehydrogenase (quinone) activity"/>
    <property type="evidence" value="ECO:0007669"/>
    <property type="project" value="InterPro"/>
</dbReference>
<dbReference type="PRINTS" id="PR01001">
    <property type="entry name" value="FADG3PDH"/>
</dbReference>
<proteinExistence type="inferred from homology"/>
<accession>A0A939ERM4</accession>
<evidence type="ECO:0000313" key="9">
    <source>
        <dbReference type="Proteomes" id="UP000664779"/>
    </source>
</evidence>
<evidence type="ECO:0000256" key="5">
    <source>
        <dbReference type="ARBA" id="ARBA00023002"/>
    </source>
</evidence>
<dbReference type="SUPFAM" id="SSF51905">
    <property type="entry name" value="FAD/NAD(P)-binding domain"/>
    <property type="match status" value="1"/>
</dbReference>
<reference evidence="8" key="1">
    <citation type="submission" date="2021-03" db="EMBL/GenBank/DDBJ databases">
        <title>Roseibium sp. CAU 1637 isolated from Incheon.</title>
        <authorList>
            <person name="Kim W."/>
        </authorList>
    </citation>
    <scope>NUCLEOTIDE SEQUENCE</scope>
    <source>
        <strain evidence="8">CAU 1637</strain>
    </source>
</reference>
<evidence type="ECO:0000256" key="1">
    <source>
        <dbReference type="ARBA" id="ARBA00001974"/>
    </source>
</evidence>
<name>A0A939ERM4_9HYPH</name>
<comment type="caution">
    <text evidence="8">The sequence shown here is derived from an EMBL/GenBank/DDBJ whole genome shotgun (WGS) entry which is preliminary data.</text>
</comment>
<dbReference type="Pfam" id="PF16901">
    <property type="entry name" value="DAO_C"/>
    <property type="match status" value="1"/>
</dbReference>
<dbReference type="EMBL" id="JAFLNF010000006">
    <property type="protein sequence ID" value="MBO0346293.1"/>
    <property type="molecule type" value="Genomic_DNA"/>
</dbReference>
<dbReference type="Proteomes" id="UP000664779">
    <property type="component" value="Unassembled WGS sequence"/>
</dbReference>
<keyword evidence="3" id="KW-0285">Flavoprotein</keyword>
<dbReference type="Gene3D" id="1.10.8.870">
    <property type="entry name" value="Alpha-glycerophosphate oxidase, cap domain"/>
    <property type="match status" value="1"/>
</dbReference>
<evidence type="ECO:0000256" key="4">
    <source>
        <dbReference type="ARBA" id="ARBA00022827"/>
    </source>
</evidence>
<dbReference type="InterPro" id="IPR000447">
    <property type="entry name" value="G3P_DH_FAD-dep"/>
</dbReference>
<dbReference type="Gene3D" id="3.50.50.60">
    <property type="entry name" value="FAD/NAD(P)-binding domain"/>
    <property type="match status" value="1"/>
</dbReference>
<feature type="domain" description="FAD dependent oxidoreductase" evidence="6">
    <location>
        <begin position="19"/>
        <end position="371"/>
    </location>
</feature>
<organism evidence="8 9">
    <name type="scientific">Roseibium limicola</name>
    <dbReference type="NCBI Taxonomy" id="2816037"/>
    <lineage>
        <taxon>Bacteria</taxon>
        <taxon>Pseudomonadati</taxon>
        <taxon>Pseudomonadota</taxon>
        <taxon>Alphaproteobacteria</taxon>
        <taxon>Hyphomicrobiales</taxon>
        <taxon>Stappiaceae</taxon>
        <taxon>Roseibium</taxon>
    </lineage>
</organism>
<dbReference type="InterPro" id="IPR038299">
    <property type="entry name" value="DAO_C_sf"/>
</dbReference>
<evidence type="ECO:0000256" key="2">
    <source>
        <dbReference type="ARBA" id="ARBA00007330"/>
    </source>
</evidence>
<keyword evidence="9" id="KW-1185">Reference proteome</keyword>
<evidence type="ECO:0000259" key="6">
    <source>
        <dbReference type="Pfam" id="PF01266"/>
    </source>
</evidence>
<dbReference type="PANTHER" id="PTHR11985:SF15">
    <property type="entry name" value="GLYCEROL-3-PHOSPHATE DEHYDROGENASE, MITOCHONDRIAL"/>
    <property type="match status" value="1"/>
</dbReference>
<dbReference type="InterPro" id="IPR031656">
    <property type="entry name" value="DAO_C"/>
</dbReference>
<dbReference type="Pfam" id="PF01266">
    <property type="entry name" value="DAO"/>
    <property type="match status" value="1"/>
</dbReference>
<feature type="domain" description="Alpha-glycerophosphate oxidase C-terminal" evidence="7">
    <location>
        <begin position="424"/>
        <end position="545"/>
    </location>
</feature>
<protein>
    <submittedName>
        <fullName evidence="8">Glycerol-3-phosphate dehydrogenase/oxidase</fullName>
    </submittedName>
</protein>
<gene>
    <name evidence="8" type="ORF">J0X15_13755</name>
</gene>
<dbReference type="AlphaFoldDB" id="A0A939ERM4"/>
<evidence type="ECO:0000313" key="8">
    <source>
        <dbReference type="EMBL" id="MBO0346293.1"/>
    </source>
</evidence>
<sequence>MSAQRQTSFQKITENGAFDVVVIGGGINGLGVYRELSLQGLRVLLVERNDFCSGCSAAPSRMIHGGLRYLENGEVDLVRESLAERDALLANAPHMVRPLPTTIPITSWFSGLFNSAATFIGKTGKPSNRGVLPVKIGLALYDRITGKRSALPRHQFRGASATLKTWPRLTRKLLCSATYHDAWISYPERLGVELILDTAQEVPTSVALNYAELLPANTDVADAFEVEDRETGARYAVSTRVLVNASGAWLDQVNAQIAPTKEAVKPLVSGTKGSHLIINNGDLFEALNGHMLYFENTDGRVCIVFPYLGNVLAGSTDIRVQHVARTRCSKDERDYILGSLQLIFPDILINRDNIVFSFSGIRPLPISDHDFTGRISRNHKVHRIDGPVPQFCMIGGKWTTFRAFSEQTTDAVLQELGLARLKDTKQLPIGGGKDFPNEADVLATRLMEDFGISRQRADYLTDVYGTRARLVIAACQQGSNDEPLVSGLNLTAAEIIWLVENEHVEHLSDLIFRRTSLAIAGHVTTTVIEEIAAIMATHLNWSPQRLEQEGQSVLDDLRDYHGVSLEDLRHRAITRSKECA</sequence>
<comment type="similarity">
    <text evidence="2">Belongs to the FAD-dependent glycerol-3-phosphate dehydrogenase family.</text>
</comment>
<keyword evidence="4" id="KW-0274">FAD</keyword>
<dbReference type="RefSeq" id="WP_206941847.1">
    <property type="nucleotide sequence ID" value="NZ_JAFLNF010000006.1"/>
</dbReference>
<evidence type="ECO:0000259" key="7">
    <source>
        <dbReference type="Pfam" id="PF16901"/>
    </source>
</evidence>
<dbReference type="InterPro" id="IPR006076">
    <property type="entry name" value="FAD-dep_OxRdtase"/>
</dbReference>
<keyword evidence="5" id="KW-0560">Oxidoreductase</keyword>
<dbReference type="GO" id="GO:0046168">
    <property type="term" value="P:glycerol-3-phosphate catabolic process"/>
    <property type="evidence" value="ECO:0007669"/>
    <property type="project" value="TreeGrafter"/>
</dbReference>
<evidence type="ECO:0000256" key="3">
    <source>
        <dbReference type="ARBA" id="ARBA00022630"/>
    </source>
</evidence>
<dbReference type="InterPro" id="IPR036188">
    <property type="entry name" value="FAD/NAD-bd_sf"/>
</dbReference>
<comment type="cofactor">
    <cofactor evidence="1">
        <name>FAD</name>
        <dbReference type="ChEBI" id="CHEBI:57692"/>
    </cofactor>
</comment>
<dbReference type="Gene3D" id="3.30.9.10">
    <property type="entry name" value="D-Amino Acid Oxidase, subunit A, domain 2"/>
    <property type="match status" value="1"/>
</dbReference>
<dbReference type="PANTHER" id="PTHR11985">
    <property type="entry name" value="GLYCEROL-3-PHOSPHATE DEHYDROGENASE"/>
    <property type="match status" value="1"/>
</dbReference>